<sequence>MQTKAAKIILGTISLTKYLKAQWECGLPALLQRRKYLTIKFTNKANSRYTEHISKRTPGSWNRNSSYKRSSTLTYYDEINKELKLKKVLFLHYATTNPLFFLVFQPTPKSFLIWLNTARKRELQMLLKPKDSKQSRQVPTTNLSKFIQMKPSSDFALYF</sequence>
<name>A0A8X6XDE9_9ARAC</name>
<organism evidence="1 2">
    <name type="scientific">Trichonephila inaurata madagascariensis</name>
    <dbReference type="NCBI Taxonomy" id="2747483"/>
    <lineage>
        <taxon>Eukaryota</taxon>
        <taxon>Metazoa</taxon>
        <taxon>Ecdysozoa</taxon>
        <taxon>Arthropoda</taxon>
        <taxon>Chelicerata</taxon>
        <taxon>Arachnida</taxon>
        <taxon>Araneae</taxon>
        <taxon>Araneomorphae</taxon>
        <taxon>Entelegynae</taxon>
        <taxon>Araneoidea</taxon>
        <taxon>Nephilidae</taxon>
        <taxon>Trichonephila</taxon>
        <taxon>Trichonephila inaurata</taxon>
    </lineage>
</organism>
<dbReference type="OrthoDB" id="6437576at2759"/>
<dbReference type="EMBL" id="BMAV01008174">
    <property type="protein sequence ID" value="GFY51545.1"/>
    <property type="molecule type" value="Genomic_DNA"/>
</dbReference>
<comment type="caution">
    <text evidence="1">The sequence shown here is derived from an EMBL/GenBank/DDBJ whole genome shotgun (WGS) entry which is preliminary data.</text>
</comment>
<gene>
    <name evidence="1" type="ORF">TNIN_102231</name>
</gene>
<accession>A0A8X6XDE9</accession>
<dbReference type="Proteomes" id="UP000886998">
    <property type="component" value="Unassembled WGS sequence"/>
</dbReference>
<keyword evidence="2" id="KW-1185">Reference proteome</keyword>
<evidence type="ECO:0000313" key="1">
    <source>
        <dbReference type="EMBL" id="GFY51545.1"/>
    </source>
</evidence>
<proteinExistence type="predicted"/>
<evidence type="ECO:0000313" key="2">
    <source>
        <dbReference type="Proteomes" id="UP000886998"/>
    </source>
</evidence>
<protein>
    <submittedName>
        <fullName evidence="1">Uncharacterized protein</fullName>
    </submittedName>
</protein>
<reference evidence="1" key="1">
    <citation type="submission" date="2020-08" db="EMBL/GenBank/DDBJ databases">
        <title>Multicomponent nature underlies the extraordinary mechanical properties of spider dragline silk.</title>
        <authorList>
            <person name="Kono N."/>
            <person name="Nakamura H."/>
            <person name="Mori M."/>
            <person name="Yoshida Y."/>
            <person name="Ohtoshi R."/>
            <person name="Malay A.D."/>
            <person name="Moran D.A.P."/>
            <person name="Tomita M."/>
            <person name="Numata K."/>
            <person name="Arakawa K."/>
        </authorList>
    </citation>
    <scope>NUCLEOTIDE SEQUENCE</scope>
</reference>
<dbReference type="AlphaFoldDB" id="A0A8X6XDE9"/>